<sequence>MENENIKDMAKYGNRTTDNALTADEGKDSISKAFEYIEKETDWHITDREKFKNATGVYYDSKKVGSVFVEVANKKEEKGVLKIQLRPLSFDEGSIIRHIQPQIRTKRIRLPKLFLDSPWNEAAGYGFLIFEDLSPLPKIWSSLPPTQEKDFKQHKDFLKEFVHNLLPVQPFVDKPKENQLELAQESFDHYWGIAQQSSHKHFEPVEIENFKKRYFEALSRMSFEDLHFTHGHLSGLDIVYDSANDQYGVMGNLYWKWRPKYWELTFPTWNNLMHIRDKNLTFDKFLDVVNRWVNLGSTELYDHDPSTKPQYWINLFSFAMNTIMLDLGASEWKENEIQERELLLDCWKKFFDYIAKEKLK</sequence>
<reference evidence="1 2" key="1">
    <citation type="journal article" date="2016" name="Nat. Commun.">
        <title>Thousands of microbial genomes shed light on interconnected biogeochemical processes in an aquifer system.</title>
        <authorList>
            <person name="Anantharaman K."/>
            <person name="Brown C.T."/>
            <person name="Hug L.A."/>
            <person name="Sharon I."/>
            <person name="Castelle C.J."/>
            <person name="Probst A.J."/>
            <person name="Thomas B.C."/>
            <person name="Singh A."/>
            <person name="Wilkins M.J."/>
            <person name="Karaoz U."/>
            <person name="Brodie E.L."/>
            <person name="Williams K.H."/>
            <person name="Hubbard S.S."/>
            <person name="Banfield J.F."/>
        </authorList>
    </citation>
    <scope>NUCLEOTIDE SEQUENCE [LARGE SCALE GENOMIC DNA]</scope>
</reference>
<accession>A0A1F8F396</accession>
<evidence type="ECO:0008006" key="3">
    <source>
        <dbReference type="Google" id="ProtNLM"/>
    </source>
</evidence>
<dbReference type="Proteomes" id="UP000177605">
    <property type="component" value="Unassembled WGS sequence"/>
</dbReference>
<organism evidence="1 2">
    <name type="scientific">Candidatus Yanofskybacteria bacterium RIFCSPHIGHO2_01_FULL_48_25b</name>
    <dbReference type="NCBI Taxonomy" id="1802672"/>
    <lineage>
        <taxon>Bacteria</taxon>
        <taxon>Candidatus Yanofskyibacteriota</taxon>
    </lineage>
</organism>
<evidence type="ECO:0000313" key="1">
    <source>
        <dbReference type="EMBL" id="OGN06716.1"/>
    </source>
</evidence>
<gene>
    <name evidence="1" type="ORF">A2669_00060</name>
</gene>
<protein>
    <recommendedName>
        <fullName evidence="3">Aminoglycoside phosphotransferase domain-containing protein</fullName>
    </recommendedName>
</protein>
<proteinExistence type="predicted"/>
<dbReference type="AlphaFoldDB" id="A0A1F8F396"/>
<dbReference type="EMBL" id="MGJM01000010">
    <property type="protein sequence ID" value="OGN06716.1"/>
    <property type="molecule type" value="Genomic_DNA"/>
</dbReference>
<evidence type="ECO:0000313" key="2">
    <source>
        <dbReference type="Proteomes" id="UP000177605"/>
    </source>
</evidence>
<comment type="caution">
    <text evidence="1">The sequence shown here is derived from an EMBL/GenBank/DDBJ whole genome shotgun (WGS) entry which is preliminary data.</text>
</comment>
<name>A0A1F8F396_9BACT</name>